<comment type="caution">
    <text evidence="5">The sequence shown here is derived from an EMBL/GenBank/DDBJ whole genome shotgun (WGS) entry which is preliminary data.</text>
</comment>
<dbReference type="GO" id="GO:0046872">
    <property type="term" value="F:metal ion binding"/>
    <property type="evidence" value="ECO:0007669"/>
    <property type="project" value="UniProtKB-KW"/>
</dbReference>
<comment type="similarity">
    <text evidence="1">Belongs to the indoleamine 2,3-dioxygenase family.</text>
</comment>
<name>A0A9W9DG69_9AGAR</name>
<dbReference type="Proteomes" id="UP001150238">
    <property type="component" value="Unassembled WGS sequence"/>
</dbReference>
<organism evidence="5 6">
    <name type="scientific">Lentinula lateritia</name>
    <dbReference type="NCBI Taxonomy" id="40482"/>
    <lineage>
        <taxon>Eukaryota</taxon>
        <taxon>Fungi</taxon>
        <taxon>Dikarya</taxon>
        <taxon>Basidiomycota</taxon>
        <taxon>Agaricomycotina</taxon>
        <taxon>Agaricomycetes</taxon>
        <taxon>Agaricomycetidae</taxon>
        <taxon>Agaricales</taxon>
        <taxon>Marasmiineae</taxon>
        <taxon>Omphalotaceae</taxon>
        <taxon>Lentinula</taxon>
    </lineage>
</organism>
<dbReference type="PANTHER" id="PTHR28657">
    <property type="entry name" value="INDOLEAMINE 2,3-DIOXYGENASE"/>
    <property type="match status" value="1"/>
</dbReference>
<dbReference type="EMBL" id="JANVFS010000036">
    <property type="protein sequence ID" value="KAJ4469058.1"/>
    <property type="molecule type" value="Genomic_DNA"/>
</dbReference>
<protein>
    <submittedName>
        <fullName evidence="5">Indoleamine 2,3-dioxygenase</fullName>
    </submittedName>
</protein>
<gene>
    <name evidence="5" type="ORF">C8J55DRAFT_551763</name>
</gene>
<dbReference type="Pfam" id="PF01231">
    <property type="entry name" value="IDO"/>
    <property type="match status" value="1"/>
</dbReference>
<evidence type="ECO:0000313" key="5">
    <source>
        <dbReference type="EMBL" id="KAJ4469058.1"/>
    </source>
</evidence>
<dbReference type="GO" id="GO:0034354">
    <property type="term" value="P:'de novo' NAD+ biosynthetic process from L-tryptophan"/>
    <property type="evidence" value="ECO:0007669"/>
    <property type="project" value="TreeGrafter"/>
</dbReference>
<dbReference type="SUPFAM" id="SSF140959">
    <property type="entry name" value="Indolic compounds 2,3-dioxygenase-like"/>
    <property type="match status" value="1"/>
</dbReference>
<dbReference type="Gene3D" id="1.20.58.480">
    <property type="match status" value="1"/>
</dbReference>
<evidence type="ECO:0000256" key="3">
    <source>
        <dbReference type="ARBA" id="ARBA00023004"/>
    </source>
</evidence>
<evidence type="ECO:0000313" key="6">
    <source>
        <dbReference type="Proteomes" id="UP001150238"/>
    </source>
</evidence>
<accession>A0A9W9DG69</accession>
<evidence type="ECO:0000256" key="1">
    <source>
        <dbReference type="ARBA" id="ARBA00007119"/>
    </source>
</evidence>
<proteinExistence type="inferred from homology"/>
<reference evidence="5" key="1">
    <citation type="submission" date="2022-08" db="EMBL/GenBank/DDBJ databases">
        <authorList>
            <consortium name="DOE Joint Genome Institute"/>
            <person name="Min B."/>
            <person name="Riley R."/>
            <person name="Sierra-Patev S."/>
            <person name="Naranjo-Ortiz M."/>
            <person name="Looney B."/>
            <person name="Konkel Z."/>
            <person name="Slot J.C."/>
            <person name="Sakamoto Y."/>
            <person name="Steenwyk J.L."/>
            <person name="Rokas A."/>
            <person name="Carro J."/>
            <person name="Camarero S."/>
            <person name="Ferreira P."/>
            <person name="Molpeceres G."/>
            <person name="Ruiz-Duenas F.J."/>
            <person name="Serrano A."/>
            <person name="Henrissat B."/>
            <person name="Drula E."/>
            <person name="Hughes K.W."/>
            <person name="Mata J.L."/>
            <person name="Ishikawa N.K."/>
            <person name="Vargas-Isla R."/>
            <person name="Ushijima S."/>
            <person name="Smith C.A."/>
            <person name="Ahrendt S."/>
            <person name="Andreopoulos W."/>
            <person name="He G."/>
            <person name="Labutti K."/>
            <person name="Lipzen A."/>
            <person name="Ng V."/>
            <person name="Sandor L."/>
            <person name="Barry K."/>
            <person name="Martinez A.T."/>
            <person name="Xiao Y."/>
            <person name="Gibbons J.G."/>
            <person name="Terashima K."/>
            <person name="Hibbett D.S."/>
            <person name="Grigoriev I.V."/>
        </authorList>
    </citation>
    <scope>NUCLEOTIDE SEQUENCE</scope>
    <source>
        <strain evidence="5">Sp2 HRB7682 ss15</strain>
    </source>
</reference>
<dbReference type="GO" id="GO:0019441">
    <property type="term" value="P:L-tryptophan catabolic process to kynurenine"/>
    <property type="evidence" value="ECO:0007669"/>
    <property type="project" value="InterPro"/>
</dbReference>
<dbReference type="AlphaFoldDB" id="A0A9W9DG69"/>
<keyword evidence="2 4" id="KW-0479">Metal-binding</keyword>
<evidence type="ECO:0000256" key="2">
    <source>
        <dbReference type="ARBA" id="ARBA00022723"/>
    </source>
</evidence>
<dbReference type="InterPro" id="IPR037217">
    <property type="entry name" value="Trp/Indoleamine_2_3_dOase-like"/>
</dbReference>
<dbReference type="GO" id="GO:0005737">
    <property type="term" value="C:cytoplasm"/>
    <property type="evidence" value="ECO:0007669"/>
    <property type="project" value="TreeGrafter"/>
</dbReference>
<dbReference type="PANTHER" id="PTHR28657:SF5">
    <property type="entry name" value="INDOLEAMINE 2,3-DIOXYGENASE"/>
    <property type="match status" value="1"/>
</dbReference>
<keyword evidence="3 4" id="KW-0408">Iron</keyword>
<feature type="binding site" description="proximal binding residue" evidence="4">
    <location>
        <position position="411"/>
    </location>
    <ligand>
        <name>heme b</name>
        <dbReference type="ChEBI" id="CHEBI:60344"/>
    </ligand>
    <ligandPart>
        <name>Fe</name>
        <dbReference type="ChEBI" id="CHEBI:18248"/>
    </ligandPart>
</feature>
<dbReference type="InterPro" id="IPR000898">
    <property type="entry name" value="Indolamine_dOase"/>
</dbReference>
<dbReference type="GO" id="GO:0020037">
    <property type="term" value="F:heme binding"/>
    <property type="evidence" value="ECO:0007669"/>
    <property type="project" value="InterPro"/>
</dbReference>
<keyword evidence="4" id="KW-0349">Heme</keyword>
<dbReference type="GO" id="GO:0033754">
    <property type="term" value="F:indoleamine 2,3-dioxygenase activity"/>
    <property type="evidence" value="ECO:0007669"/>
    <property type="project" value="TreeGrafter"/>
</dbReference>
<reference evidence="5" key="2">
    <citation type="journal article" date="2023" name="Proc. Natl. Acad. Sci. U.S.A.">
        <title>A global phylogenomic analysis of the shiitake genus Lentinula.</title>
        <authorList>
            <person name="Sierra-Patev S."/>
            <person name="Min B."/>
            <person name="Naranjo-Ortiz M."/>
            <person name="Looney B."/>
            <person name="Konkel Z."/>
            <person name="Slot J.C."/>
            <person name="Sakamoto Y."/>
            <person name="Steenwyk J.L."/>
            <person name="Rokas A."/>
            <person name="Carro J."/>
            <person name="Camarero S."/>
            <person name="Ferreira P."/>
            <person name="Molpeceres G."/>
            <person name="Ruiz-Duenas F.J."/>
            <person name="Serrano A."/>
            <person name="Henrissat B."/>
            <person name="Drula E."/>
            <person name="Hughes K.W."/>
            <person name="Mata J.L."/>
            <person name="Ishikawa N.K."/>
            <person name="Vargas-Isla R."/>
            <person name="Ushijima S."/>
            <person name="Smith C.A."/>
            <person name="Donoghue J."/>
            <person name="Ahrendt S."/>
            <person name="Andreopoulos W."/>
            <person name="He G."/>
            <person name="LaButti K."/>
            <person name="Lipzen A."/>
            <person name="Ng V."/>
            <person name="Riley R."/>
            <person name="Sandor L."/>
            <person name="Barry K."/>
            <person name="Martinez A.T."/>
            <person name="Xiao Y."/>
            <person name="Gibbons J.G."/>
            <person name="Terashima K."/>
            <person name="Grigoriev I.V."/>
            <person name="Hibbett D."/>
        </authorList>
    </citation>
    <scope>NUCLEOTIDE SEQUENCE</scope>
    <source>
        <strain evidence="5">Sp2 HRB7682 ss15</strain>
    </source>
</reference>
<evidence type="ECO:0000256" key="4">
    <source>
        <dbReference type="PIRSR" id="PIRSR600898-1"/>
    </source>
</evidence>
<sequence length="483" mass="54434">MDFTHILPSPSGIQYALLSTLGAILSRYRSTSGVLRPQEDFDIDPITGFVPPQPLPRLPAEYKLWEDALSEAPDVLRLSNDTSDEALTLRAEGEAWRSNIRSTRFKQGPALDVDFIRERPRLLQRAHVVLTWLVQYYVHSLPPTHPPTPKRIPESLAVPLVEVSRILGIAPILTFADTITWNWELIHPDQPVTIDNMKLAHSFSGRDDERHFYQVQAAVELHGTQLLRIIDDYNQIPNLDEFTSVFKVARDLTRLTAIIEEISDLIQSMRSGCDPHIFYWEMRPWVEGSDSKGPSQPGWIFEGVDPHAPELQYLSGPSGGQSTVMHALDLFLDIDHKLQSKRQPAPSSENKRADRGFMDRMRQYMLGKHREYLQQLETSPRSIRELAQRTAILREPYNNAVKALKTLRSLHMRIACLYIINMSKTENPRSACPAAAAMERQAAKMEAGAKAEKKGPILGTGGTDLVTLLKAGRDATSRAALKN</sequence>